<dbReference type="Proteomes" id="UP000006671">
    <property type="component" value="Unassembled WGS sequence"/>
</dbReference>
<feature type="region of interest" description="Disordered" evidence="2">
    <location>
        <begin position="1"/>
        <end position="35"/>
    </location>
</feature>
<feature type="compositionally biased region" description="Polar residues" evidence="2">
    <location>
        <begin position="162"/>
        <end position="173"/>
    </location>
</feature>
<dbReference type="InterPro" id="IPR018105">
    <property type="entry name" value="Translational_control_tumour_p"/>
</dbReference>
<dbReference type="Gene3D" id="2.170.150.10">
    <property type="entry name" value="Metal Binding Protein, Guanine Nucleotide Exchange Factor, Chain A"/>
    <property type="match status" value="1"/>
</dbReference>
<evidence type="ECO:0000259" key="3">
    <source>
        <dbReference type="PROSITE" id="PS51797"/>
    </source>
</evidence>
<evidence type="ECO:0000256" key="2">
    <source>
        <dbReference type="SAM" id="MobiDB-lite"/>
    </source>
</evidence>
<evidence type="ECO:0000256" key="1">
    <source>
        <dbReference type="PROSITE-ProRule" id="PRU01133"/>
    </source>
</evidence>
<dbReference type="InterPro" id="IPR011057">
    <property type="entry name" value="Mss4-like_sf"/>
</dbReference>
<dbReference type="Pfam" id="PF00838">
    <property type="entry name" value="TCTP"/>
    <property type="match status" value="1"/>
</dbReference>
<accession>D2V8T2</accession>
<dbReference type="OrthoDB" id="10248936at2759"/>
<comment type="similarity">
    <text evidence="1">Belongs to the TCTP family.</text>
</comment>
<keyword evidence="5" id="KW-1185">Reference proteome</keyword>
<feature type="compositionally biased region" description="Low complexity" evidence="2">
    <location>
        <begin position="19"/>
        <end position="35"/>
    </location>
</feature>
<dbReference type="AlphaFoldDB" id="D2V8T2"/>
<dbReference type="InterPro" id="IPR034737">
    <property type="entry name" value="TCTP"/>
</dbReference>
<evidence type="ECO:0000313" key="5">
    <source>
        <dbReference type="Proteomes" id="UP000006671"/>
    </source>
</evidence>
<dbReference type="OMA" id="KFGYHEC"/>
<dbReference type="GeneID" id="8860090"/>
<gene>
    <name evidence="4" type="ORF">NAEGRDRAFT_65269</name>
</gene>
<dbReference type="KEGG" id="ngr:NAEGRDRAFT_65269"/>
<feature type="region of interest" description="Disordered" evidence="2">
    <location>
        <begin position="150"/>
        <end position="186"/>
    </location>
</feature>
<organism evidence="5">
    <name type="scientific">Naegleria gruberi</name>
    <name type="common">Amoeba</name>
    <dbReference type="NCBI Taxonomy" id="5762"/>
    <lineage>
        <taxon>Eukaryota</taxon>
        <taxon>Discoba</taxon>
        <taxon>Heterolobosea</taxon>
        <taxon>Tetramitia</taxon>
        <taxon>Eutetramitia</taxon>
        <taxon>Vahlkampfiidae</taxon>
        <taxon>Naegleria</taxon>
    </lineage>
</organism>
<dbReference type="SUPFAM" id="SSF51316">
    <property type="entry name" value="Mss4-like"/>
    <property type="match status" value="1"/>
</dbReference>
<protein>
    <submittedName>
        <fullName evidence="4">Predicted protein</fullName>
    </submittedName>
</protein>
<name>D2V8T2_NAEGR</name>
<dbReference type="STRING" id="5762.D2V8T2"/>
<dbReference type="InterPro" id="IPR011323">
    <property type="entry name" value="Mss4/transl-control_tumour"/>
</dbReference>
<sequence length="226" mass="25019">MIREPSAFDVSSHSEALKSSGSSTPSSPSPSSTFSDIKKSIRYSIVEKFGYHECALKKKEFLMIMNTYTSTLKSIIEDTGDEEKQKAFLMGTTLFIQSVLSNFNNYRFFIGPSNQMNKGMVIVQNCANDLLTPEFYYFVDGLKEEVFHTKPHQTNTTTTNTISHSTVSSQNPNNPHPYATPSPTDSIDITGLKSPNFDELTNTSDSFVGSASSTGSIPIIDHHENM</sequence>
<feature type="domain" description="TCTP" evidence="3">
    <location>
        <begin position="1"/>
        <end position="147"/>
    </location>
</feature>
<dbReference type="EMBL" id="GG738857">
    <property type="protein sequence ID" value="EFC46745.1"/>
    <property type="molecule type" value="Genomic_DNA"/>
</dbReference>
<proteinExistence type="inferred from homology"/>
<dbReference type="RefSeq" id="XP_002679489.1">
    <property type="nucleotide sequence ID" value="XM_002679443.1"/>
</dbReference>
<dbReference type="PROSITE" id="PS51797">
    <property type="entry name" value="TCTP_3"/>
    <property type="match status" value="1"/>
</dbReference>
<dbReference type="VEuPathDB" id="AmoebaDB:NAEGRDRAFT_65269"/>
<dbReference type="InParanoid" id="D2V8T2"/>
<evidence type="ECO:0000313" key="4">
    <source>
        <dbReference type="EMBL" id="EFC46745.1"/>
    </source>
</evidence>
<reference evidence="4 5" key="1">
    <citation type="journal article" date="2010" name="Cell">
        <title>The genome of Naegleria gruberi illuminates early eukaryotic versatility.</title>
        <authorList>
            <person name="Fritz-Laylin L.K."/>
            <person name="Prochnik S.E."/>
            <person name="Ginger M.L."/>
            <person name="Dacks J.B."/>
            <person name="Carpenter M.L."/>
            <person name="Field M.C."/>
            <person name="Kuo A."/>
            <person name="Paredez A."/>
            <person name="Chapman J."/>
            <person name="Pham J."/>
            <person name="Shu S."/>
            <person name="Neupane R."/>
            <person name="Cipriano M."/>
            <person name="Mancuso J."/>
            <person name="Tu H."/>
            <person name="Salamov A."/>
            <person name="Lindquist E."/>
            <person name="Shapiro H."/>
            <person name="Lucas S."/>
            <person name="Grigoriev I.V."/>
            <person name="Cande W.Z."/>
            <person name="Fulton C."/>
            <person name="Rokhsar D.S."/>
            <person name="Dawson S.C."/>
        </authorList>
    </citation>
    <scope>NUCLEOTIDE SEQUENCE [LARGE SCALE GENOMIC DNA]</scope>
    <source>
        <strain evidence="4 5">NEG-M</strain>
    </source>
</reference>